<dbReference type="PANTHER" id="PTHR30118:SF15">
    <property type="entry name" value="TRANSCRIPTIONAL REGULATORY PROTEIN"/>
    <property type="match status" value="1"/>
</dbReference>
<dbReference type="InterPro" id="IPR050389">
    <property type="entry name" value="LysR-type_TF"/>
</dbReference>
<dbReference type="PANTHER" id="PTHR30118">
    <property type="entry name" value="HTH-TYPE TRANSCRIPTIONAL REGULATOR LEUO-RELATED"/>
    <property type="match status" value="1"/>
</dbReference>
<dbReference type="Pfam" id="PF00126">
    <property type="entry name" value="HTH_1"/>
    <property type="match status" value="1"/>
</dbReference>
<dbReference type="Pfam" id="PF03466">
    <property type="entry name" value="LysR_substrate"/>
    <property type="match status" value="1"/>
</dbReference>
<evidence type="ECO:0000256" key="3">
    <source>
        <dbReference type="ARBA" id="ARBA00023125"/>
    </source>
</evidence>
<evidence type="ECO:0000256" key="4">
    <source>
        <dbReference type="ARBA" id="ARBA00023163"/>
    </source>
</evidence>
<dbReference type="Gene3D" id="1.10.10.10">
    <property type="entry name" value="Winged helix-like DNA-binding domain superfamily/Winged helix DNA-binding domain"/>
    <property type="match status" value="1"/>
</dbReference>
<evidence type="ECO:0000256" key="2">
    <source>
        <dbReference type="ARBA" id="ARBA00023015"/>
    </source>
</evidence>
<dbReference type="GO" id="GO:0003700">
    <property type="term" value="F:DNA-binding transcription factor activity"/>
    <property type="evidence" value="ECO:0007669"/>
    <property type="project" value="InterPro"/>
</dbReference>
<dbReference type="InterPro" id="IPR036390">
    <property type="entry name" value="WH_DNA-bd_sf"/>
</dbReference>
<dbReference type="SUPFAM" id="SSF53850">
    <property type="entry name" value="Periplasmic binding protein-like II"/>
    <property type="match status" value="1"/>
</dbReference>
<dbReference type="PROSITE" id="PS50931">
    <property type="entry name" value="HTH_LYSR"/>
    <property type="match status" value="1"/>
</dbReference>
<sequence length="316" mass="34699">MDISKLDLNLLPVFEALYIERNVTRAGRRVGLSQPSMSNALVRLRTQCGDPLFVRTQAGMEPTPFATDLSVTVLRALELVRNGLEQATGFDPATTTRSFTLLMSDFAQFLVLPPLVARLKREAPGVNLHVSNIPREQYRGALESGDADLAVGNLQELQSGFYQSGLWVDQHVCVMGRDFRKAGPNITMDEYIAARHLVVSANRTDLGIDLELDKHGSRRDVALSVPNYLVLATVLAQTDLVVTVAEVIAHAVTASKGVTWCPLPFETPHSHIRQFWHARFHNDTANTWLRSHIAALQIGATLRKVGNESRSGGAAA</sequence>
<dbReference type="InterPro" id="IPR005119">
    <property type="entry name" value="LysR_subst-bd"/>
</dbReference>
<dbReference type="EMBL" id="JACBYR010000001">
    <property type="protein sequence ID" value="NYE84168.1"/>
    <property type="molecule type" value="Genomic_DNA"/>
</dbReference>
<keyword evidence="7" id="KW-1185">Reference proteome</keyword>
<keyword evidence="2" id="KW-0805">Transcription regulation</keyword>
<dbReference type="InterPro" id="IPR000847">
    <property type="entry name" value="LysR_HTH_N"/>
</dbReference>
<evidence type="ECO:0000259" key="5">
    <source>
        <dbReference type="PROSITE" id="PS50931"/>
    </source>
</evidence>
<dbReference type="RefSeq" id="WP_179587891.1">
    <property type="nucleotide sequence ID" value="NZ_JACBYR010000001.1"/>
</dbReference>
<protein>
    <submittedName>
        <fullName evidence="6">DNA-binding transcriptional LysR family regulator</fullName>
    </submittedName>
</protein>
<dbReference type="InterPro" id="IPR036388">
    <property type="entry name" value="WH-like_DNA-bd_sf"/>
</dbReference>
<organism evidence="6 7">
    <name type="scientific">Pigmentiphaga litoralis</name>
    <dbReference type="NCBI Taxonomy" id="516702"/>
    <lineage>
        <taxon>Bacteria</taxon>
        <taxon>Pseudomonadati</taxon>
        <taxon>Pseudomonadota</taxon>
        <taxon>Betaproteobacteria</taxon>
        <taxon>Burkholderiales</taxon>
        <taxon>Alcaligenaceae</taxon>
        <taxon>Pigmentiphaga</taxon>
    </lineage>
</organism>
<dbReference type="SUPFAM" id="SSF46785">
    <property type="entry name" value="Winged helix' DNA-binding domain"/>
    <property type="match status" value="1"/>
</dbReference>
<accession>A0A7Y9IWA7</accession>
<feature type="domain" description="HTH lysR-type" evidence="5">
    <location>
        <begin position="6"/>
        <end position="63"/>
    </location>
</feature>
<proteinExistence type="inferred from homology"/>
<reference evidence="6 7" key="1">
    <citation type="submission" date="2020-07" db="EMBL/GenBank/DDBJ databases">
        <title>Genomic Encyclopedia of Type Strains, Phase IV (KMG-V): Genome sequencing to study the core and pangenomes of soil and plant-associated prokaryotes.</title>
        <authorList>
            <person name="Whitman W."/>
        </authorList>
    </citation>
    <scope>NUCLEOTIDE SEQUENCE [LARGE SCALE GENOMIC DNA]</scope>
    <source>
        <strain evidence="6 7">SAS40</strain>
    </source>
</reference>
<evidence type="ECO:0000313" key="6">
    <source>
        <dbReference type="EMBL" id="NYE84168.1"/>
    </source>
</evidence>
<keyword evidence="3 6" id="KW-0238">DNA-binding</keyword>
<dbReference type="Gene3D" id="3.40.190.10">
    <property type="entry name" value="Periplasmic binding protein-like II"/>
    <property type="match status" value="2"/>
</dbReference>
<comment type="similarity">
    <text evidence="1">Belongs to the LysR transcriptional regulatory family.</text>
</comment>
<evidence type="ECO:0000313" key="7">
    <source>
        <dbReference type="Proteomes" id="UP000542125"/>
    </source>
</evidence>
<comment type="caution">
    <text evidence="6">The sequence shown here is derived from an EMBL/GenBank/DDBJ whole genome shotgun (WGS) entry which is preliminary data.</text>
</comment>
<gene>
    <name evidence="6" type="ORF">FHW18_003439</name>
</gene>
<dbReference type="PRINTS" id="PR00039">
    <property type="entry name" value="HTHLYSR"/>
</dbReference>
<dbReference type="Proteomes" id="UP000542125">
    <property type="component" value="Unassembled WGS sequence"/>
</dbReference>
<dbReference type="AlphaFoldDB" id="A0A7Y9IWA7"/>
<dbReference type="CDD" id="cd08459">
    <property type="entry name" value="PBP2_DntR_NahR_LinR_like"/>
    <property type="match status" value="1"/>
</dbReference>
<keyword evidence="4" id="KW-0804">Transcription</keyword>
<dbReference type="GO" id="GO:0003677">
    <property type="term" value="F:DNA binding"/>
    <property type="evidence" value="ECO:0007669"/>
    <property type="project" value="UniProtKB-KW"/>
</dbReference>
<evidence type="ECO:0000256" key="1">
    <source>
        <dbReference type="ARBA" id="ARBA00009437"/>
    </source>
</evidence>
<name>A0A7Y9IWA7_9BURK</name>